<dbReference type="InterPro" id="IPR012296">
    <property type="entry name" value="Nuclease_put_TT1808"/>
</dbReference>
<keyword evidence="3" id="KW-1185">Reference proteome</keyword>
<dbReference type="RefSeq" id="WP_162421158.1">
    <property type="nucleotide sequence ID" value="NZ_WVIE01000001.1"/>
</dbReference>
<evidence type="ECO:0000313" key="3">
    <source>
        <dbReference type="Proteomes" id="UP000646053"/>
    </source>
</evidence>
<dbReference type="PANTHER" id="PTHR33352:SF3">
    <property type="entry name" value="SLR1612 PROTEIN"/>
    <property type="match status" value="1"/>
</dbReference>
<feature type="domain" description="Putative restriction endonuclease" evidence="1">
    <location>
        <begin position="34"/>
        <end position="163"/>
    </location>
</feature>
<comment type="caution">
    <text evidence="2">The sequence shown here is derived from an EMBL/GenBank/DDBJ whole genome shotgun (WGS) entry which is preliminary data.</text>
</comment>
<dbReference type="InterPro" id="IPR011335">
    <property type="entry name" value="Restrct_endonuc-II-like"/>
</dbReference>
<keyword evidence="2" id="KW-0255">Endonuclease</keyword>
<evidence type="ECO:0000259" key="1">
    <source>
        <dbReference type="Pfam" id="PF05685"/>
    </source>
</evidence>
<dbReference type="AlphaFoldDB" id="A0A8J7YYJ6"/>
<dbReference type="EMBL" id="WVIE01000001">
    <property type="protein sequence ID" value="NDJ15745.1"/>
    <property type="molecule type" value="Genomic_DNA"/>
</dbReference>
<name>A0A8J7YYJ6_9CYAN</name>
<accession>A0A8J7YYJ6</accession>
<dbReference type="GO" id="GO:0004519">
    <property type="term" value="F:endonuclease activity"/>
    <property type="evidence" value="ECO:0007669"/>
    <property type="project" value="UniProtKB-KW"/>
</dbReference>
<sequence length="283" mass="31798">MTQQLLNREEDAEQDGAEIVTELDISHLVIEDDTPVDNFQSAQQQRLLIDALYSSRAVPLPFIAEADVGLFYKLKGDPIVPDVLLSLGVQRAEDLSERRNRSYFVWEFGKVPDVCVEIVSNQEGDELSLSQKSRQKGKVASKKETYAQVGVPYYVVFDPLQQTQGEAEMNGALLRVWTLQSGRYVEVTSAVGIVQVGQSVWLETSELGLTLWEGQFEEEVTRLWLRWCDAQGQVILTGAERADQERQARLDAVGRLRSLNLTPVQIAEALSLSEEEVRSALER</sequence>
<protein>
    <submittedName>
        <fullName evidence="2">Uma2 family endonuclease</fullName>
    </submittedName>
</protein>
<organism evidence="2 3">
    <name type="scientific">Myxacorys almedinensis A</name>
    <dbReference type="NCBI Taxonomy" id="2690445"/>
    <lineage>
        <taxon>Bacteria</taxon>
        <taxon>Bacillati</taxon>
        <taxon>Cyanobacteriota</taxon>
        <taxon>Cyanophyceae</taxon>
        <taxon>Leptolyngbyales</taxon>
        <taxon>Leptolyngbyaceae</taxon>
        <taxon>Myxacorys</taxon>
        <taxon>Myxacorys almedinensis</taxon>
    </lineage>
</organism>
<dbReference type="PANTHER" id="PTHR33352">
    <property type="entry name" value="SLR1095 PROTEIN"/>
    <property type="match status" value="1"/>
</dbReference>
<evidence type="ECO:0000313" key="2">
    <source>
        <dbReference type="EMBL" id="NDJ15745.1"/>
    </source>
</evidence>
<dbReference type="Gene3D" id="3.90.1570.10">
    <property type="entry name" value="tt1808, chain A"/>
    <property type="match status" value="1"/>
</dbReference>
<dbReference type="CDD" id="cd06260">
    <property type="entry name" value="DUF820-like"/>
    <property type="match status" value="1"/>
</dbReference>
<keyword evidence="2" id="KW-0540">Nuclease</keyword>
<dbReference type="Pfam" id="PF05685">
    <property type="entry name" value="Uma2"/>
    <property type="match status" value="1"/>
</dbReference>
<gene>
    <name evidence="2" type="ORF">GS601_00315</name>
</gene>
<proteinExistence type="predicted"/>
<keyword evidence="2" id="KW-0378">Hydrolase</keyword>
<dbReference type="SUPFAM" id="SSF52980">
    <property type="entry name" value="Restriction endonuclease-like"/>
    <property type="match status" value="1"/>
</dbReference>
<dbReference type="Proteomes" id="UP000646053">
    <property type="component" value="Unassembled WGS sequence"/>
</dbReference>
<reference evidence="2" key="1">
    <citation type="submission" date="2019-12" db="EMBL/GenBank/DDBJ databases">
        <title>High-Quality draft genome sequences of three cyanobacteria isolated from the limestone walls of the Old Cathedral of Coimbra.</title>
        <authorList>
            <person name="Tiago I."/>
            <person name="Soares F."/>
            <person name="Portugal A."/>
        </authorList>
    </citation>
    <scope>NUCLEOTIDE SEQUENCE</scope>
    <source>
        <strain evidence="2">A</strain>
    </source>
</reference>
<dbReference type="InterPro" id="IPR008538">
    <property type="entry name" value="Uma2"/>
</dbReference>